<dbReference type="RefSeq" id="XP_013252039.1">
    <property type="nucleotide sequence ID" value="XM_013396585.1"/>
</dbReference>
<evidence type="ECO:0000313" key="3">
    <source>
        <dbReference type="Proteomes" id="UP000018050"/>
    </source>
</evidence>
<evidence type="ECO:0000313" key="2">
    <source>
        <dbReference type="EMBL" id="CDI77640.1"/>
    </source>
</evidence>
<name>U6GBY1_EIMAC</name>
<dbReference type="Proteomes" id="UP000018050">
    <property type="component" value="Unassembled WGS sequence"/>
</dbReference>
<evidence type="ECO:0000256" key="1">
    <source>
        <dbReference type="SAM" id="MobiDB-lite"/>
    </source>
</evidence>
<dbReference type="VEuPathDB" id="ToxoDB:EAH_00025860"/>
<dbReference type="EMBL" id="HG670712">
    <property type="protein sequence ID" value="CDI77640.1"/>
    <property type="molecule type" value="Genomic_DNA"/>
</dbReference>
<dbReference type="GeneID" id="25270656"/>
<sequence length="136" mass="15222">MRGRRLDYSQWHGAREPLDVPEEEVLGSQQGTLYQATYAEADEGQATVHTQVHDVQPRVLRNSKDREQRGSAVEKSYGTPGLAGPFPDLSHMKPRITAIELSPSVRFRGATGFDLVREESTFCSFQESKRCIIGKS</sequence>
<organism evidence="2 3">
    <name type="scientific">Eimeria acervulina</name>
    <name type="common">Coccidian parasite</name>
    <dbReference type="NCBI Taxonomy" id="5801"/>
    <lineage>
        <taxon>Eukaryota</taxon>
        <taxon>Sar</taxon>
        <taxon>Alveolata</taxon>
        <taxon>Apicomplexa</taxon>
        <taxon>Conoidasida</taxon>
        <taxon>Coccidia</taxon>
        <taxon>Eucoccidiorida</taxon>
        <taxon>Eimeriorina</taxon>
        <taxon>Eimeriidae</taxon>
        <taxon>Eimeria</taxon>
    </lineage>
</organism>
<reference evidence="2" key="1">
    <citation type="submission" date="2013-10" db="EMBL/GenBank/DDBJ databases">
        <title>Genomic analysis of the causative agents of coccidiosis in chickens.</title>
        <authorList>
            <person name="Reid A.J."/>
            <person name="Blake D."/>
            <person name="Billington K."/>
            <person name="Browne H."/>
            <person name="Dunn M."/>
            <person name="Hung S."/>
            <person name="Kawahara F."/>
            <person name="Miranda-Saavedra D."/>
            <person name="Mourier T."/>
            <person name="Nagra H."/>
            <person name="Otto T.D."/>
            <person name="Rawlings N."/>
            <person name="Sanchez A."/>
            <person name="Sanders M."/>
            <person name="Subramaniam C."/>
            <person name="Tay Y."/>
            <person name="Dear P."/>
            <person name="Doerig C."/>
            <person name="Gruber A."/>
            <person name="Parkinson J."/>
            <person name="Shirley M."/>
            <person name="Wan K.L."/>
            <person name="Berriman M."/>
            <person name="Tomley F."/>
            <person name="Pain A."/>
        </authorList>
    </citation>
    <scope>NUCLEOTIDE SEQUENCE</scope>
    <source>
        <strain evidence="2">Houghton</strain>
    </source>
</reference>
<dbReference type="AlphaFoldDB" id="U6GBY1"/>
<gene>
    <name evidence="2" type="ORF">EAH_00025860</name>
</gene>
<accession>U6GBY1</accession>
<proteinExistence type="predicted"/>
<reference evidence="2" key="2">
    <citation type="submission" date="2013-10" db="EMBL/GenBank/DDBJ databases">
        <authorList>
            <person name="Aslett M."/>
        </authorList>
    </citation>
    <scope>NUCLEOTIDE SEQUENCE</scope>
    <source>
        <strain evidence="2">Houghton</strain>
    </source>
</reference>
<keyword evidence="3" id="KW-1185">Reference proteome</keyword>
<feature type="region of interest" description="Disordered" evidence="1">
    <location>
        <begin position="60"/>
        <end position="89"/>
    </location>
</feature>
<feature type="compositionally biased region" description="Basic and acidic residues" evidence="1">
    <location>
        <begin position="60"/>
        <end position="69"/>
    </location>
</feature>
<protein>
    <submittedName>
        <fullName evidence="2">Uncharacterized protein</fullName>
    </submittedName>
</protein>